<evidence type="ECO:0000259" key="3">
    <source>
        <dbReference type="PROSITE" id="PS50893"/>
    </source>
</evidence>
<dbReference type="SMART" id="SM00382">
    <property type="entry name" value="AAA"/>
    <property type="match status" value="1"/>
</dbReference>
<dbReference type="Gene3D" id="3.40.50.300">
    <property type="entry name" value="P-loop containing nucleotide triphosphate hydrolases"/>
    <property type="match status" value="1"/>
</dbReference>
<dbReference type="AlphaFoldDB" id="A0A518GH79"/>
<keyword evidence="5" id="KW-1185">Reference proteome</keyword>
<proteinExistence type="predicted"/>
<dbReference type="RefSeq" id="WP_145086097.1">
    <property type="nucleotide sequence ID" value="NZ_CP036298.1"/>
</dbReference>
<dbReference type="PANTHER" id="PTHR43582:SF5">
    <property type="entry name" value="ABC TRANSPORTER"/>
    <property type="match status" value="1"/>
</dbReference>
<gene>
    <name evidence="4" type="primary">drrA_3</name>
    <name evidence="4" type="ORF">Q31a_63300</name>
</gene>
<dbReference type="SUPFAM" id="SSF52540">
    <property type="entry name" value="P-loop containing nucleoside triphosphate hydrolases"/>
    <property type="match status" value="1"/>
</dbReference>
<dbReference type="Pfam" id="PF00005">
    <property type="entry name" value="ABC_tran"/>
    <property type="match status" value="1"/>
</dbReference>
<keyword evidence="4" id="KW-0378">Hydrolase</keyword>
<dbReference type="EMBL" id="CP036298">
    <property type="protein sequence ID" value="QDV27937.1"/>
    <property type="molecule type" value="Genomic_DNA"/>
</dbReference>
<reference evidence="4 5" key="1">
    <citation type="submission" date="2019-02" db="EMBL/GenBank/DDBJ databases">
        <title>Deep-cultivation of Planctomycetes and their phenomic and genomic characterization uncovers novel biology.</title>
        <authorList>
            <person name="Wiegand S."/>
            <person name="Jogler M."/>
            <person name="Boedeker C."/>
            <person name="Pinto D."/>
            <person name="Vollmers J."/>
            <person name="Rivas-Marin E."/>
            <person name="Kohn T."/>
            <person name="Peeters S.H."/>
            <person name="Heuer A."/>
            <person name="Rast P."/>
            <person name="Oberbeckmann S."/>
            <person name="Bunk B."/>
            <person name="Jeske O."/>
            <person name="Meyerdierks A."/>
            <person name="Storesund J.E."/>
            <person name="Kallscheuer N."/>
            <person name="Luecker S."/>
            <person name="Lage O.M."/>
            <person name="Pohl T."/>
            <person name="Merkel B.J."/>
            <person name="Hornburger P."/>
            <person name="Mueller R.-W."/>
            <person name="Bruemmer F."/>
            <person name="Labrenz M."/>
            <person name="Spormann A.M."/>
            <person name="Op den Camp H."/>
            <person name="Overmann J."/>
            <person name="Amann R."/>
            <person name="Jetten M.S.M."/>
            <person name="Mascher T."/>
            <person name="Medema M.H."/>
            <person name="Devos D.P."/>
            <person name="Kaster A.-K."/>
            <person name="Ovreas L."/>
            <person name="Rohde M."/>
            <person name="Galperin M.Y."/>
            <person name="Jogler C."/>
        </authorList>
    </citation>
    <scope>NUCLEOTIDE SEQUENCE [LARGE SCALE GENOMIC DNA]</scope>
    <source>
        <strain evidence="4 5">Q31a</strain>
    </source>
</reference>
<name>A0A518GH79_9BACT</name>
<accession>A0A518GH79</accession>
<dbReference type="InterPro" id="IPR003439">
    <property type="entry name" value="ABC_transporter-like_ATP-bd"/>
</dbReference>
<dbReference type="PANTHER" id="PTHR43582">
    <property type="entry name" value="LINEARMYCIN RESISTANCE ATP-BINDING PROTEIN LNRL"/>
    <property type="match status" value="1"/>
</dbReference>
<keyword evidence="1" id="KW-0547">Nucleotide-binding</keyword>
<evidence type="ECO:0000313" key="5">
    <source>
        <dbReference type="Proteomes" id="UP000318017"/>
    </source>
</evidence>
<feature type="domain" description="ABC transporter" evidence="3">
    <location>
        <begin position="7"/>
        <end position="237"/>
    </location>
</feature>
<dbReference type="InterPro" id="IPR027417">
    <property type="entry name" value="P-loop_NTPase"/>
</dbReference>
<dbReference type="InterPro" id="IPR003593">
    <property type="entry name" value="AAA+_ATPase"/>
</dbReference>
<protein>
    <submittedName>
        <fullName evidence="4">Daunorubicin/doxorubicin resistance ATP-binding protein DrrA</fullName>
        <ecNumber evidence="4">3.6.3.-</ecNumber>
    </submittedName>
</protein>
<keyword evidence="2 4" id="KW-0067">ATP-binding</keyword>
<dbReference type="GO" id="GO:0016887">
    <property type="term" value="F:ATP hydrolysis activity"/>
    <property type="evidence" value="ECO:0007669"/>
    <property type="project" value="InterPro"/>
</dbReference>
<dbReference type="OrthoDB" id="9804819at2"/>
<organism evidence="4 5">
    <name type="scientific">Aureliella helgolandensis</name>
    <dbReference type="NCBI Taxonomy" id="2527968"/>
    <lineage>
        <taxon>Bacteria</taxon>
        <taxon>Pseudomonadati</taxon>
        <taxon>Planctomycetota</taxon>
        <taxon>Planctomycetia</taxon>
        <taxon>Pirellulales</taxon>
        <taxon>Pirellulaceae</taxon>
        <taxon>Aureliella</taxon>
    </lineage>
</organism>
<dbReference type="PROSITE" id="PS50893">
    <property type="entry name" value="ABC_TRANSPORTER_2"/>
    <property type="match status" value="1"/>
</dbReference>
<sequence length="321" mass="35246">MNEPLALDVQHLVHAYGPRKAVDDLALTVGRGEIFALLGPNGSGKTTLFRLISTLARVQSGEIFVFGHSVKTETALVRAQLGVVFQSPSLDPKLTVAENIRCQAALYGLRGEVLAERLDEVATQLGLQDRLHTRAEELSGGLKRRAELAKGILHKPRLLLMDEPSTGLDPAARLDLWHALLELRQTAGVTILLTTHLLEEADKADRIAIMHAGKQVAVGAPGDLRSALGDQVLRIHATQREPILAWLRERALTPQVFEQEIRVMGSAAEVIPPLSHQFGSQIQSLTLGQPSLEDVFVAKTGHRFWNEELKDSTPKKKKARR</sequence>
<evidence type="ECO:0000313" key="4">
    <source>
        <dbReference type="EMBL" id="QDV27937.1"/>
    </source>
</evidence>
<dbReference type="EC" id="3.6.3.-" evidence="4"/>
<evidence type="ECO:0000256" key="1">
    <source>
        <dbReference type="ARBA" id="ARBA00022741"/>
    </source>
</evidence>
<evidence type="ECO:0000256" key="2">
    <source>
        <dbReference type="ARBA" id="ARBA00022840"/>
    </source>
</evidence>
<dbReference type="Proteomes" id="UP000318017">
    <property type="component" value="Chromosome"/>
</dbReference>
<dbReference type="KEGG" id="ahel:Q31a_63300"/>
<dbReference type="GO" id="GO:0005524">
    <property type="term" value="F:ATP binding"/>
    <property type="evidence" value="ECO:0007669"/>
    <property type="project" value="UniProtKB-KW"/>
</dbReference>